<dbReference type="VEuPathDB" id="ToxoDB:EMH_0088320"/>
<dbReference type="OrthoDB" id="345703at2759"/>
<feature type="region of interest" description="Disordered" evidence="1">
    <location>
        <begin position="51"/>
        <end position="104"/>
    </location>
</feature>
<evidence type="ECO:0000313" key="3">
    <source>
        <dbReference type="Proteomes" id="UP000030744"/>
    </source>
</evidence>
<reference evidence="2" key="2">
    <citation type="submission" date="2013-10" db="EMBL/GenBank/DDBJ databases">
        <authorList>
            <person name="Aslett M."/>
        </authorList>
    </citation>
    <scope>NUCLEOTIDE SEQUENCE [LARGE SCALE GENOMIC DNA]</scope>
    <source>
        <strain evidence="2">Houghton</strain>
    </source>
</reference>
<protein>
    <submittedName>
        <fullName evidence="2">Uncharacterized protein</fullName>
    </submittedName>
</protein>
<proteinExistence type="predicted"/>
<dbReference type="AlphaFoldDB" id="U6K832"/>
<sequence>MYEAVIRNAFIRLTHKPSLRRYRPDNEFSRFFTKVKFVLPSLDDEQALVSLNNQRNAPTSGDPDLRTSLKAAEPPHLSTSSASEAKPGTGDEKHDNASPPAQKDISKANMIQLDPTDHPIFRFKNVSYDVFQTACTKSGGDITSHSFLTWLLDHSGTSALQVMEYIEHYPYRIPKEDLFDQDSDVIFLLCHPTGRENKGSACSGCIMDRYLGHLLAKSEAAVSNACQLILSGDARRLSAVAQSYSFPLEKLNRAVCRLKVILLMLGKLREKSVQNEKKDEPDTRDLFKR</sequence>
<evidence type="ECO:0000313" key="2">
    <source>
        <dbReference type="EMBL" id="CDJ34175.1"/>
    </source>
</evidence>
<keyword evidence="3" id="KW-1185">Reference proteome</keyword>
<accession>U6K832</accession>
<dbReference type="Proteomes" id="UP000030744">
    <property type="component" value="Unassembled WGS sequence"/>
</dbReference>
<dbReference type="RefSeq" id="XP_013356738.1">
    <property type="nucleotide sequence ID" value="XM_013501284.1"/>
</dbReference>
<evidence type="ECO:0000256" key="1">
    <source>
        <dbReference type="SAM" id="MobiDB-lite"/>
    </source>
</evidence>
<reference evidence="2" key="1">
    <citation type="submission" date="2013-10" db="EMBL/GenBank/DDBJ databases">
        <title>Genomic analysis of the causative agents of coccidiosis in chickens.</title>
        <authorList>
            <person name="Reid A.J."/>
            <person name="Blake D."/>
            <person name="Billington K."/>
            <person name="Browne H."/>
            <person name="Dunn M."/>
            <person name="Hung S."/>
            <person name="Kawahara F."/>
            <person name="Miranda-Saavedra D."/>
            <person name="Mourier T."/>
            <person name="Nagra H."/>
            <person name="Otto T.D."/>
            <person name="Rawlings N."/>
            <person name="Sanchez A."/>
            <person name="Sanders M."/>
            <person name="Subramaniam C."/>
            <person name="Tay Y."/>
            <person name="Dear P."/>
            <person name="Doerig C."/>
            <person name="Gruber A."/>
            <person name="Parkinson J."/>
            <person name="Shirley M."/>
            <person name="Wan K.L."/>
            <person name="Berriman M."/>
            <person name="Tomley F."/>
            <person name="Pain A."/>
        </authorList>
    </citation>
    <scope>NUCLEOTIDE SEQUENCE [LARGE SCALE GENOMIC DNA]</scope>
    <source>
        <strain evidence="2">Houghton</strain>
    </source>
</reference>
<organism evidence="2 3">
    <name type="scientific">Eimeria mitis</name>
    <dbReference type="NCBI Taxonomy" id="44415"/>
    <lineage>
        <taxon>Eukaryota</taxon>
        <taxon>Sar</taxon>
        <taxon>Alveolata</taxon>
        <taxon>Apicomplexa</taxon>
        <taxon>Conoidasida</taxon>
        <taxon>Coccidia</taxon>
        <taxon>Eucoccidiorida</taxon>
        <taxon>Eimeriorina</taxon>
        <taxon>Eimeriidae</taxon>
        <taxon>Eimeria</taxon>
    </lineage>
</organism>
<name>U6K832_9EIME</name>
<dbReference type="EMBL" id="HG686186">
    <property type="protein sequence ID" value="CDJ34175.1"/>
    <property type="molecule type" value="Genomic_DNA"/>
</dbReference>
<dbReference type="GeneID" id="25383113"/>
<gene>
    <name evidence="2" type="ORF">EMH_0088320</name>
</gene>